<keyword evidence="4" id="KW-0597">Phosphoprotein</keyword>
<dbReference type="EC" id="2.7.11.24" evidence="2"/>
<dbReference type="GO" id="GO:0004707">
    <property type="term" value="F:MAP kinase activity"/>
    <property type="evidence" value="ECO:0007669"/>
    <property type="project" value="UniProtKB-EC"/>
</dbReference>
<accession>A0A6A6KI54</accession>
<evidence type="ECO:0000259" key="8">
    <source>
        <dbReference type="PROSITE" id="PS50011"/>
    </source>
</evidence>
<sequence length="711" mass="79472">MSGPQCCSNPPILNPASGAGHVEKVGGLNSYVTGPSDSKSAILLVSDVFGYEAPNLRKLADKIAAAGFYVVVPDFFNGDPYSPDNAERTIQVWLKDHGPDKGLEDAKPVVQAIKSKGVSAIGAAGFCWGAKVVVQLAKHEFIQAAVLLHPSLVTVDDIKAVEVPIAILGAEIDQTSPPALVKKFEEVLTAKSEVDCHVKIFPNVAHGWTVRYDVEDETAVKSAAEAHGNLLEWFTKHSSVDVDFFTEYGEGSRLLRHPDIVEIKHILLPPSRREFKDIYVVFELMESDLHQVIKANDDLTPEHYQFFLYQLLRGLKYIHTANVFHRDLKPKNILANADCKLKICDFGLARVAFNDTPTAIFWTDYVATRWYRAPELCGSFFSKYTPAIDIWSIGCIFAELLTGKPLFPGKNVVHQLDLMTDLLGTPSAEAIARVRNEKARRYLSSMRKKKPIPFSQKFPNADPLALRLLEKMLAFEPKDRPTAEEALADPYFKGLAKVEREPSAQPVTKMEFEFERRRITKEDVRELIYREILEYHPNMLKEYLEGAEPTGFMYPSAVDHFKKQFAYLEEHYGNGATAAPPERQHASLPRNWESHMDQNGGIPMTRLPLHVPQSIQGAARPGKVVGSVMRYNNCGVAATAEAHEQRRVVRNPTISTQYTASNCSYPRRNPVCKNERREDEGVEGSNGLQPKPQYMARKVAAAQGGSGNHWY</sequence>
<protein>
    <recommendedName>
        <fullName evidence="2">mitogen-activated protein kinase</fullName>
        <ecNumber evidence="2">2.7.11.24</ecNumber>
    </recommendedName>
</protein>
<comment type="catalytic activity">
    <reaction evidence="5">
        <text>L-threonyl-[protein] + ATP = O-phospho-L-threonyl-[protein] + ADP + H(+)</text>
        <dbReference type="Rhea" id="RHEA:46608"/>
        <dbReference type="Rhea" id="RHEA-COMP:11060"/>
        <dbReference type="Rhea" id="RHEA-COMP:11605"/>
        <dbReference type="ChEBI" id="CHEBI:15378"/>
        <dbReference type="ChEBI" id="CHEBI:30013"/>
        <dbReference type="ChEBI" id="CHEBI:30616"/>
        <dbReference type="ChEBI" id="CHEBI:61977"/>
        <dbReference type="ChEBI" id="CHEBI:456216"/>
        <dbReference type="EC" id="2.7.11.24"/>
    </reaction>
</comment>
<evidence type="ECO:0000256" key="2">
    <source>
        <dbReference type="ARBA" id="ARBA00012411"/>
    </source>
</evidence>
<evidence type="ECO:0000256" key="3">
    <source>
        <dbReference type="ARBA" id="ARBA00022490"/>
    </source>
</evidence>
<dbReference type="Pfam" id="PF00069">
    <property type="entry name" value="Pkinase"/>
    <property type="match status" value="1"/>
</dbReference>
<dbReference type="GO" id="GO:0016787">
    <property type="term" value="F:hydrolase activity"/>
    <property type="evidence" value="ECO:0007669"/>
    <property type="project" value="InterPro"/>
</dbReference>
<dbReference type="Gene3D" id="3.30.200.20">
    <property type="entry name" value="Phosphorylase Kinase, domain 1"/>
    <property type="match status" value="1"/>
</dbReference>
<dbReference type="InterPro" id="IPR000719">
    <property type="entry name" value="Prot_kinase_dom"/>
</dbReference>
<dbReference type="PANTHER" id="PTHR17630">
    <property type="entry name" value="DIENELACTONE HYDROLASE"/>
    <property type="match status" value="1"/>
</dbReference>
<dbReference type="FunFam" id="1.10.510.10:FF:000017">
    <property type="entry name" value="Mitogen-activated protein kinase"/>
    <property type="match status" value="1"/>
</dbReference>
<evidence type="ECO:0000256" key="6">
    <source>
        <dbReference type="ARBA" id="ARBA00048312"/>
    </source>
</evidence>
<dbReference type="SMART" id="SM00220">
    <property type="entry name" value="S_TKc"/>
    <property type="match status" value="1"/>
</dbReference>
<dbReference type="InterPro" id="IPR011009">
    <property type="entry name" value="Kinase-like_dom_sf"/>
</dbReference>
<evidence type="ECO:0000313" key="11">
    <source>
        <dbReference type="Proteomes" id="UP000467840"/>
    </source>
</evidence>
<evidence type="ECO:0000256" key="1">
    <source>
        <dbReference type="ARBA" id="ARBA00004496"/>
    </source>
</evidence>
<dbReference type="PROSITE" id="PS50011">
    <property type="entry name" value="PROTEIN_KINASE_DOM"/>
    <property type="match status" value="1"/>
</dbReference>
<dbReference type="Pfam" id="PF01738">
    <property type="entry name" value="DLH"/>
    <property type="match status" value="1"/>
</dbReference>
<keyword evidence="11" id="KW-1185">Reference proteome</keyword>
<dbReference type="EMBL" id="JAAGAX010000016">
    <property type="protein sequence ID" value="KAF2287826.1"/>
    <property type="molecule type" value="Genomic_DNA"/>
</dbReference>
<evidence type="ECO:0000256" key="7">
    <source>
        <dbReference type="SAM" id="MobiDB-lite"/>
    </source>
</evidence>
<organism evidence="9 11">
    <name type="scientific">Hevea brasiliensis</name>
    <name type="common">Para rubber tree</name>
    <name type="synonym">Siphonia brasiliensis</name>
    <dbReference type="NCBI Taxonomy" id="3981"/>
    <lineage>
        <taxon>Eukaryota</taxon>
        <taxon>Viridiplantae</taxon>
        <taxon>Streptophyta</taxon>
        <taxon>Embryophyta</taxon>
        <taxon>Tracheophyta</taxon>
        <taxon>Spermatophyta</taxon>
        <taxon>Magnoliopsida</taxon>
        <taxon>eudicotyledons</taxon>
        <taxon>Gunneridae</taxon>
        <taxon>Pentapetalae</taxon>
        <taxon>rosids</taxon>
        <taxon>fabids</taxon>
        <taxon>Malpighiales</taxon>
        <taxon>Euphorbiaceae</taxon>
        <taxon>Crotonoideae</taxon>
        <taxon>Micrandreae</taxon>
        <taxon>Hevea</taxon>
    </lineage>
</organism>
<keyword evidence="3" id="KW-0963">Cytoplasm</keyword>
<name>A0A6A6KI54_HEVBR</name>
<evidence type="ECO:0000313" key="10">
    <source>
        <dbReference type="EMBL" id="KAF2287835.1"/>
    </source>
</evidence>
<feature type="domain" description="Protein kinase" evidence="8">
    <location>
        <begin position="173"/>
        <end position="492"/>
    </location>
</feature>
<dbReference type="Gene3D" id="1.10.510.10">
    <property type="entry name" value="Transferase(Phosphotransferase) domain 1"/>
    <property type="match status" value="1"/>
</dbReference>
<dbReference type="GO" id="GO:0005737">
    <property type="term" value="C:cytoplasm"/>
    <property type="evidence" value="ECO:0007669"/>
    <property type="project" value="UniProtKB-SubCell"/>
</dbReference>
<dbReference type="InterPro" id="IPR029058">
    <property type="entry name" value="AB_hydrolase_fold"/>
</dbReference>
<evidence type="ECO:0000256" key="5">
    <source>
        <dbReference type="ARBA" id="ARBA00047592"/>
    </source>
</evidence>
<dbReference type="EMBL" id="JAAGAX010000016">
    <property type="protein sequence ID" value="KAF2287835.1"/>
    <property type="molecule type" value="Genomic_DNA"/>
</dbReference>
<proteinExistence type="predicted"/>
<dbReference type="AlphaFoldDB" id="A0A6A6KI54"/>
<gene>
    <name evidence="9" type="ORF">GH714_002848</name>
    <name evidence="10" type="ORF">GH714_002909</name>
</gene>
<dbReference type="CDD" id="cd07859">
    <property type="entry name" value="STKc_TDY_MAPK"/>
    <property type="match status" value="1"/>
</dbReference>
<comment type="subcellular location">
    <subcellularLocation>
        <location evidence="1">Cytoplasm</location>
    </subcellularLocation>
</comment>
<dbReference type="SUPFAM" id="SSF53474">
    <property type="entry name" value="alpha/beta-Hydrolases"/>
    <property type="match status" value="1"/>
</dbReference>
<feature type="region of interest" description="Disordered" evidence="7">
    <location>
        <begin position="660"/>
        <end position="690"/>
    </location>
</feature>
<evidence type="ECO:0000313" key="9">
    <source>
        <dbReference type="EMBL" id="KAF2287826.1"/>
    </source>
</evidence>
<dbReference type="SUPFAM" id="SSF56112">
    <property type="entry name" value="Protein kinase-like (PK-like)"/>
    <property type="match status" value="1"/>
</dbReference>
<evidence type="ECO:0000256" key="4">
    <source>
        <dbReference type="ARBA" id="ARBA00022553"/>
    </source>
</evidence>
<dbReference type="FunFam" id="3.40.50.1820:FF:000178">
    <property type="entry name" value="Carboxymethylenebutenolidase homolog"/>
    <property type="match status" value="1"/>
</dbReference>
<comment type="caution">
    <text evidence="9">The sequence shown here is derived from an EMBL/GenBank/DDBJ whole genome shotgun (WGS) entry which is preliminary data.</text>
</comment>
<dbReference type="GO" id="GO:0005524">
    <property type="term" value="F:ATP binding"/>
    <property type="evidence" value="ECO:0007669"/>
    <property type="project" value="InterPro"/>
</dbReference>
<dbReference type="Proteomes" id="UP000467840">
    <property type="component" value="Chromosome 8"/>
</dbReference>
<dbReference type="InterPro" id="IPR002925">
    <property type="entry name" value="Dienelactn_hydro"/>
</dbReference>
<dbReference type="PANTHER" id="PTHR17630:SF97">
    <property type="entry name" value="ENDO-1,31,4-BETA-D-GLUCANASE-LIKE"/>
    <property type="match status" value="1"/>
</dbReference>
<dbReference type="Gene3D" id="3.40.50.1820">
    <property type="entry name" value="alpha/beta hydrolase"/>
    <property type="match status" value="1"/>
</dbReference>
<comment type="catalytic activity">
    <reaction evidence="6">
        <text>L-seryl-[protein] + ATP = O-phospho-L-seryl-[protein] + ADP + H(+)</text>
        <dbReference type="Rhea" id="RHEA:17989"/>
        <dbReference type="Rhea" id="RHEA-COMP:9863"/>
        <dbReference type="Rhea" id="RHEA-COMP:11604"/>
        <dbReference type="ChEBI" id="CHEBI:15378"/>
        <dbReference type="ChEBI" id="CHEBI:29999"/>
        <dbReference type="ChEBI" id="CHEBI:30616"/>
        <dbReference type="ChEBI" id="CHEBI:83421"/>
        <dbReference type="ChEBI" id="CHEBI:456216"/>
        <dbReference type="EC" id="2.7.11.24"/>
    </reaction>
</comment>
<reference evidence="9 11" key="1">
    <citation type="journal article" date="2020" name="Mol. Plant">
        <title>The Chromosome-Based Rubber Tree Genome Provides New Insights into Spurge Genome Evolution and Rubber Biosynthesis.</title>
        <authorList>
            <person name="Liu J."/>
            <person name="Shi C."/>
            <person name="Shi C.C."/>
            <person name="Li W."/>
            <person name="Zhang Q.J."/>
            <person name="Zhang Y."/>
            <person name="Li K."/>
            <person name="Lu H.F."/>
            <person name="Shi C."/>
            <person name="Zhu S.T."/>
            <person name="Xiao Z.Y."/>
            <person name="Nan H."/>
            <person name="Yue Y."/>
            <person name="Zhu X.G."/>
            <person name="Wu Y."/>
            <person name="Hong X.N."/>
            <person name="Fan G.Y."/>
            <person name="Tong Y."/>
            <person name="Zhang D."/>
            <person name="Mao C.L."/>
            <person name="Liu Y.L."/>
            <person name="Hao S.J."/>
            <person name="Liu W.Q."/>
            <person name="Lv M.Q."/>
            <person name="Zhang H.B."/>
            <person name="Liu Y."/>
            <person name="Hu-Tang G.R."/>
            <person name="Wang J.P."/>
            <person name="Wang J.H."/>
            <person name="Sun Y.H."/>
            <person name="Ni S.B."/>
            <person name="Chen W.B."/>
            <person name="Zhang X.C."/>
            <person name="Jiao Y.N."/>
            <person name="Eichler E.E."/>
            <person name="Li G.H."/>
            <person name="Liu X."/>
            <person name="Gao L.Z."/>
        </authorList>
    </citation>
    <scope>NUCLEOTIDE SEQUENCE [LARGE SCALE GENOMIC DNA]</scope>
    <source>
        <strain evidence="11">cv. GT1</strain>
        <tissue evidence="9">Leaf</tissue>
    </source>
</reference>